<protein>
    <submittedName>
        <fullName evidence="6">Uncharacterized protein</fullName>
    </submittedName>
</protein>
<dbReference type="Pfam" id="PF00503">
    <property type="entry name" value="G-alpha"/>
    <property type="match status" value="1"/>
</dbReference>
<evidence type="ECO:0000256" key="5">
    <source>
        <dbReference type="PIRSR" id="PIRSR601019-2"/>
    </source>
</evidence>
<dbReference type="GO" id="GO:0007188">
    <property type="term" value="P:adenylate cyclase-modulating G protein-coupled receptor signaling pathway"/>
    <property type="evidence" value="ECO:0007669"/>
    <property type="project" value="TreeGrafter"/>
</dbReference>
<dbReference type="GO" id="GO:0001664">
    <property type="term" value="F:G protein-coupled receptor binding"/>
    <property type="evidence" value="ECO:0007669"/>
    <property type="project" value="TreeGrafter"/>
</dbReference>
<dbReference type="PANTHER" id="PTHR10218:SF302">
    <property type="entry name" value="GUANINE NUCLEOTIDE-BINDING PROTEIN ALPHA-5 SUBUNIT"/>
    <property type="match status" value="1"/>
</dbReference>
<sequence length="89" mass="10239">MIEEQIKYDKRTADTKLKLLLLGTGDSGKSTFMKQMKVIHLDGFSSNDKEKFRVVLKEGCLSAMKSLLENENVHVPKHLKVWFWVVTSL</sequence>
<dbReference type="Gene3D" id="3.40.50.300">
    <property type="entry name" value="P-loop containing nucleotide triphosphate hydrolases"/>
    <property type="match status" value="1"/>
</dbReference>
<dbReference type="GO" id="GO:0005525">
    <property type="term" value="F:GTP binding"/>
    <property type="evidence" value="ECO:0007669"/>
    <property type="project" value="UniProtKB-KW"/>
</dbReference>
<reference evidence="6" key="1">
    <citation type="journal article" date="2020" name="J. Eukaryot. Microbiol.">
        <title>De novo Sequencing, Assembly and Annotation of the Transcriptome for the Free-Living Testate Amoeba Arcella intermedia.</title>
        <authorList>
            <person name="Ribeiro G.M."/>
            <person name="Porfirio-Sousa A.L."/>
            <person name="Maurer-Alcala X.X."/>
            <person name="Katz L.A."/>
            <person name="Lahr D.J.G."/>
        </authorList>
    </citation>
    <scope>NUCLEOTIDE SEQUENCE</scope>
</reference>
<keyword evidence="1 5" id="KW-0479">Metal-binding</keyword>
<evidence type="ECO:0000256" key="1">
    <source>
        <dbReference type="ARBA" id="ARBA00022723"/>
    </source>
</evidence>
<evidence type="ECO:0000313" key="6">
    <source>
        <dbReference type="EMBL" id="NDV40231.1"/>
    </source>
</evidence>
<dbReference type="SUPFAM" id="SSF52540">
    <property type="entry name" value="P-loop containing nucleoside triphosphate hydrolases"/>
    <property type="match status" value="1"/>
</dbReference>
<evidence type="ECO:0000256" key="4">
    <source>
        <dbReference type="ARBA" id="ARBA00023224"/>
    </source>
</evidence>
<dbReference type="GO" id="GO:0003924">
    <property type="term" value="F:GTPase activity"/>
    <property type="evidence" value="ECO:0007669"/>
    <property type="project" value="InterPro"/>
</dbReference>
<dbReference type="PANTHER" id="PTHR10218">
    <property type="entry name" value="GTP-BINDING PROTEIN ALPHA SUBUNIT"/>
    <property type="match status" value="1"/>
</dbReference>
<dbReference type="GO" id="GO:0046872">
    <property type="term" value="F:metal ion binding"/>
    <property type="evidence" value="ECO:0007669"/>
    <property type="project" value="UniProtKB-KW"/>
</dbReference>
<dbReference type="GO" id="GO:0005737">
    <property type="term" value="C:cytoplasm"/>
    <property type="evidence" value="ECO:0007669"/>
    <property type="project" value="TreeGrafter"/>
</dbReference>
<accession>A0A6B2LU40</accession>
<dbReference type="GO" id="GO:0031683">
    <property type="term" value="F:G-protein beta/gamma-subunit complex binding"/>
    <property type="evidence" value="ECO:0007669"/>
    <property type="project" value="InterPro"/>
</dbReference>
<keyword evidence="5" id="KW-0460">Magnesium</keyword>
<dbReference type="AlphaFoldDB" id="A0A6B2LU40"/>
<evidence type="ECO:0000256" key="3">
    <source>
        <dbReference type="ARBA" id="ARBA00023134"/>
    </source>
</evidence>
<proteinExistence type="predicted"/>
<feature type="binding site" evidence="5">
    <location>
        <position position="30"/>
    </location>
    <ligand>
        <name>Mg(2+)</name>
        <dbReference type="ChEBI" id="CHEBI:18420"/>
    </ligand>
</feature>
<dbReference type="EMBL" id="GIBP01011262">
    <property type="protein sequence ID" value="NDV40231.1"/>
    <property type="molecule type" value="Transcribed_RNA"/>
</dbReference>
<keyword evidence="4" id="KW-0807">Transducer</keyword>
<dbReference type="FunFam" id="3.40.50.300:FF:000692">
    <property type="entry name" value="Guanine nucleotide-binding protein subunit alpha"/>
    <property type="match status" value="1"/>
</dbReference>
<dbReference type="GO" id="GO:0005834">
    <property type="term" value="C:heterotrimeric G-protein complex"/>
    <property type="evidence" value="ECO:0007669"/>
    <property type="project" value="TreeGrafter"/>
</dbReference>
<evidence type="ECO:0000256" key="2">
    <source>
        <dbReference type="ARBA" id="ARBA00022741"/>
    </source>
</evidence>
<keyword evidence="3" id="KW-0342">GTP-binding</keyword>
<organism evidence="6">
    <name type="scientific">Arcella intermedia</name>
    <dbReference type="NCBI Taxonomy" id="1963864"/>
    <lineage>
        <taxon>Eukaryota</taxon>
        <taxon>Amoebozoa</taxon>
        <taxon>Tubulinea</taxon>
        <taxon>Elardia</taxon>
        <taxon>Arcellinida</taxon>
        <taxon>Sphaerothecina</taxon>
        <taxon>Arcellidae</taxon>
        <taxon>Arcella</taxon>
    </lineage>
</organism>
<name>A0A6B2LU40_9EUKA</name>
<dbReference type="InterPro" id="IPR011025">
    <property type="entry name" value="GproteinA_insert"/>
</dbReference>
<keyword evidence="2" id="KW-0547">Nucleotide-binding</keyword>
<dbReference type="Gene3D" id="1.10.400.10">
    <property type="entry name" value="GI Alpha 1, domain 2-like"/>
    <property type="match status" value="1"/>
</dbReference>
<dbReference type="InterPro" id="IPR027417">
    <property type="entry name" value="P-loop_NTPase"/>
</dbReference>
<dbReference type="InterPro" id="IPR001019">
    <property type="entry name" value="Gprotein_alpha_su"/>
</dbReference>